<proteinExistence type="predicted"/>
<evidence type="ECO:0000313" key="2">
    <source>
        <dbReference type="Proteomes" id="UP001156903"/>
    </source>
</evidence>
<dbReference type="Proteomes" id="UP001156903">
    <property type="component" value="Unassembled WGS sequence"/>
</dbReference>
<gene>
    <name evidence="1" type="ORF">GCM10007935_41220</name>
</gene>
<evidence type="ECO:0000313" key="1">
    <source>
        <dbReference type="EMBL" id="GLS16679.1"/>
    </source>
</evidence>
<organism evidence="1 2">
    <name type="scientific">Hydrogenophaga electricum</name>
    <dbReference type="NCBI Taxonomy" id="1230953"/>
    <lineage>
        <taxon>Bacteria</taxon>
        <taxon>Pseudomonadati</taxon>
        <taxon>Pseudomonadota</taxon>
        <taxon>Betaproteobacteria</taxon>
        <taxon>Burkholderiales</taxon>
        <taxon>Comamonadaceae</taxon>
        <taxon>Hydrogenophaga</taxon>
    </lineage>
</organism>
<protein>
    <submittedName>
        <fullName evidence="1">Uncharacterized protein</fullName>
    </submittedName>
</protein>
<dbReference type="EMBL" id="BSPB01000072">
    <property type="protein sequence ID" value="GLS16679.1"/>
    <property type="molecule type" value="Genomic_DNA"/>
</dbReference>
<name>A0ABQ6CDC5_9BURK</name>
<dbReference type="RefSeq" id="WP_284309368.1">
    <property type="nucleotide sequence ID" value="NZ_BSPB01000072.1"/>
</dbReference>
<comment type="caution">
    <text evidence="1">The sequence shown here is derived from an EMBL/GenBank/DDBJ whole genome shotgun (WGS) entry which is preliminary data.</text>
</comment>
<keyword evidence="2" id="KW-1185">Reference proteome</keyword>
<accession>A0ABQ6CDC5</accession>
<reference evidence="2" key="1">
    <citation type="journal article" date="2019" name="Int. J. Syst. Evol. Microbiol.">
        <title>The Global Catalogue of Microorganisms (GCM) 10K type strain sequencing project: providing services to taxonomists for standard genome sequencing and annotation.</title>
        <authorList>
            <consortium name="The Broad Institute Genomics Platform"/>
            <consortium name="The Broad Institute Genome Sequencing Center for Infectious Disease"/>
            <person name="Wu L."/>
            <person name="Ma J."/>
        </authorList>
    </citation>
    <scope>NUCLEOTIDE SEQUENCE [LARGE SCALE GENOMIC DNA]</scope>
    <source>
        <strain evidence="2">NBRC 109341</strain>
    </source>
</reference>
<sequence length="134" mass="15682">MPIATRLRTQRPTRADCPVRWRHDIPWSQDLPDHMAHAVVAPVRFDVLPAPDTTADRIQGYDAQHAPCYRAYRYVRTELRSDDDESYYVAPVYAETLEAWRLTDQRWLVLHTRVDDYDAGRARHHLSVQAGMPR</sequence>